<proteinExistence type="predicted"/>
<organism evidence="1">
    <name type="scientific">Rhizophora mucronata</name>
    <name type="common">Asiatic mangrove</name>
    <dbReference type="NCBI Taxonomy" id="61149"/>
    <lineage>
        <taxon>Eukaryota</taxon>
        <taxon>Viridiplantae</taxon>
        <taxon>Streptophyta</taxon>
        <taxon>Embryophyta</taxon>
        <taxon>Tracheophyta</taxon>
        <taxon>Spermatophyta</taxon>
        <taxon>Magnoliopsida</taxon>
        <taxon>eudicotyledons</taxon>
        <taxon>Gunneridae</taxon>
        <taxon>Pentapetalae</taxon>
        <taxon>rosids</taxon>
        <taxon>fabids</taxon>
        <taxon>Malpighiales</taxon>
        <taxon>Rhizophoraceae</taxon>
        <taxon>Rhizophora</taxon>
    </lineage>
</organism>
<sequence length="76" mass="8649">MENNLPVVPREMSLCANQLDCCSVKASPDLFSLKHTVYYLYCYFGMELVFTPGHMVVICDMACSTTIIFSLEQSWI</sequence>
<dbReference type="AlphaFoldDB" id="A0A2P2N188"/>
<protein>
    <submittedName>
        <fullName evidence="1">Uncharacterized protein</fullName>
    </submittedName>
</protein>
<dbReference type="EMBL" id="GGEC01055771">
    <property type="protein sequence ID" value="MBX36255.1"/>
    <property type="molecule type" value="Transcribed_RNA"/>
</dbReference>
<reference evidence="1" key="1">
    <citation type="submission" date="2018-02" db="EMBL/GenBank/DDBJ databases">
        <title>Rhizophora mucronata_Transcriptome.</title>
        <authorList>
            <person name="Meera S.P."/>
            <person name="Sreeshan A."/>
            <person name="Augustine A."/>
        </authorList>
    </citation>
    <scope>NUCLEOTIDE SEQUENCE</scope>
    <source>
        <tissue evidence="1">Leaf</tissue>
    </source>
</reference>
<evidence type="ECO:0000313" key="1">
    <source>
        <dbReference type="EMBL" id="MBX36255.1"/>
    </source>
</evidence>
<name>A0A2P2N188_RHIMU</name>
<accession>A0A2P2N188</accession>